<dbReference type="Proteomes" id="UP000029558">
    <property type="component" value="Chromosome"/>
</dbReference>
<name>A0A1L6TGG3_PISSA</name>
<gene>
    <name evidence="1" type="ORF">KU39_292</name>
</gene>
<dbReference type="EMBL" id="CP012508">
    <property type="protein sequence ID" value="ALB21476.1"/>
    <property type="molecule type" value="Genomic_DNA"/>
</dbReference>
<dbReference type="Pfam" id="PF12773">
    <property type="entry name" value="DZR"/>
    <property type="match status" value="1"/>
</dbReference>
<dbReference type="OrthoDB" id="9759544at2"/>
<protein>
    <submittedName>
        <fullName evidence="1">Double zinc ribbon family protein</fullName>
    </submittedName>
</protein>
<organism evidence="1 2">
    <name type="scientific">Piscirickettsia salmonis</name>
    <dbReference type="NCBI Taxonomy" id="1238"/>
    <lineage>
        <taxon>Bacteria</taxon>
        <taxon>Pseudomonadati</taxon>
        <taxon>Pseudomonadota</taxon>
        <taxon>Gammaproteobacteria</taxon>
        <taxon>Thiotrichales</taxon>
        <taxon>Piscirickettsiaceae</taxon>
        <taxon>Piscirickettsia</taxon>
    </lineage>
</organism>
<evidence type="ECO:0000313" key="1">
    <source>
        <dbReference type="EMBL" id="ALB21476.1"/>
    </source>
</evidence>
<accession>A0A1L6TGG3</accession>
<proteinExistence type="predicted"/>
<reference evidence="1 2" key="1">
    <citation type="journal article" date="2014" name="Genome Announc.">
        <title>Comparative Genome Analysis of Two Isolates of the Fish Pathogen Piscirickettsia salmonis from Different Hosts Reveals Major Differences in Virulence-Associated Secretion Systems.</title>
        <authorList>
            <person name="Bohle H."/>
            <person name="Henriquez P."/>
            <person name="Grothusen H."/>
            <person name="Navas E."/>
            <person name="Sandoval A."/>
            <person name="Bustamante F."/>
            <person name="Bustos P."/>
            <person name="Mancilla M."/>
        </authorList>
    </citation>
    <scope>NUCLEOTIDE SEQUENCE [LARGE SCALE GENOMIC DNA]</scope>
    <source>
        <strain evidence="2">B1-32597</strain>
    </source>
</reference>
<evidence type="ECO:0000313" key="2">
    <source>
        <dbReference type="Proteomes" id="UP000029558"/>
    </source>
</evidence>
<dbReference type="RefSeq" id="WP_017375924.1">
    <property type="nucleotide sequence ID" value="NZ_CP012508.1"/>
</dbReference>
<sequence length="102" mass="11360">MGHHGKPKRGFFRGIFSRSRRSPVYSEDHQQDSYVRPVRMETAQLTERCQACQADNPAHSKFCGQCGVSLVSQTLQCQGCQARVKAPARFCPECGVAFKANP</sequence>
<dbReference type="InterPro" id="IPR025874">
    <property type="entry name" value="DZR"/>
</dbReference>
<dbReference type="AlphaFoldDB" id="A0A1L6TGG3"/>